<gene>
    <name evidence="4" type="ORF">SGA01_73750</name>
</gene>
<dbReference type="SUPFAM" id="SSF52540">
    <property type="entry name" value="P-loop containing nucleoside triphosphate hydrolases"/>
    <property type="match status" value="1"/>
</dbReference>
<dbReference type="Gene3D" id="1.25.40.10">
    <property type="entry name" value="Tetratricopeptide repeat domain"/>
    <property type="match status" value="1"/>
</dbReference>
<evidence type="ECO:0000313" key="4">
    <source>
        <dbReference type="EMBL" id="GEB61770.1"/>
    </source>
</evidence>
<dbReference type="PANTHER" id="PTHR16305">
    <property type="entry name" value="TESTICULAR SOLUBLE ADENYLYL CYCLASE"/>
    <property type="match status" value="1"/>
</dbReference>
<dbReference type="Pfam" id="PF13191">
    <property type="entry name" value="AAA_16"/>
    <property type="match status" value="1"/>
</dbReference>
<organism evidence="4 5">
    <name type="scientific">Streptomyces gardneri</name>
    <dbReference type="NCBI Taxonomy" id="66892"/>
    <lineage>
        <taxon>Bacteria</taxon>
        <taxon>Bacillati</taxon>
        <taxon>Actinomycetota</taxon>
        <taxon>Actinomycetes</taxon>
        <taxon>Kitasatosporales</taxon>
        <taxon>Streptomycetaceae</taxon>
        <taxon>Streptomyces</taxon>
    </lineage>
</organism>
<evidence type="ECO:0000259" key="3">
    <source>
        <dbReference type="SMART" id="SM00382"/>
    </source>
</evidence>
<dbReference type="PANTHER" id="PTHR16305:SF35">
    <property type="entry name" value="TRANSCRIPTIONAL ACTIVATOR DOMAIN"/>
    <property type="match status" value="1"/>
</dbReference>
<dbReference type="GO" id="GO:0005737">
    <property type="term" value="C:cytoplasm"/>
    <property type="evidence" value="ECO:0007669"/>
    <property type="project" value="TreeGrafter"/>
</dbReference>
<evidence type="ECO:0000256" key="1">
    <source>
        <dbReference type="ARBA" id="ARBA00022741"/>
    </source>
</evidence>
<dbReference type="InterPro" id="IPR027417">
    <property type="entry name" value="P-loop_NTPase"/>
</dbReference>
<evidence type="ECO:0000313" key="5">
    <source>
        <dbReference type="Proteomes" id="UP000315226"/>
    </source>
</evidence>
<dbReference type="EMBL" id="BJMN01000066">
    <property type="protein sequence ID" value="GEB61770.1"/>
    <property type="molecule type" value="Genomic_DNA"/>
</dbReference>
<accession>A0A4Y3S0S2</accession>
<dbReference type="AlphaFoldDB" id="A0A4Y3S0S2"/>
<evidence type="ECO:0000256" key="2">
    <source>
        <dbReference type="ARBA" id="ARBA00022840"/>
    </source>
</evidence>
<reference evidence="4 5" key="1">
    <citation type="submission" date="2019-06" db="EMBL/GenBank/DDBJ databases">
        <title>Whole genome shotgun sequence of Streptomyces gardneri NBRC 12865.</title>
        <authorList>
            <person name="Hosoyama A."/>
            <person name="Uohara A."/>
            <person name="Ohji S."/>
            <person name="Ichikawa N."/>
        </authorList>
    </citation>
    <scope>NUCLEOTIDE SEQUENCE [LARGE SCALE GENOMIC DNA]</scope>
    <source>
        <strain evidence="4 5">NBRC 12865</strain>
    </source>
</reference>
<dbReference type="GO" id="GO:0005524">
    <property type="term" value="F:ATP binding"/>
    <property type="evidence" value="ECO:0007669"/>
    <property type="project" value="UniProtKB-KW"/>
</dbReference>
<name>A0A4Y3S0S2_9ACTN</name>
<dbReference type="InterPro" id="IPR041664">
    <property type="entry name" value="AAA_16"/>
</dbReference>
<keyword evidence="2" id="KW-0067">ATP-binding</keyword>
<dbReference type="GO" id="GO:0004016">
    <property type="term" value="F:adenylate cyclase activity"/>
    <property type="evidence" value="ECO:0007669"/>
    <property type="project" value="TreeGrafter"/>
</dbReference>
<comment type="caution">
    <text evidence="4">The sequence shown here is derived from an EMBL/GenBank/DDBJ whole genome shotgun (WGS) entry which is preliminary data.</text>
</comment>
<sequence>MPSEAEQPQPAGVSGSFTALARPERGALLERGPELAAACHAVDALVAGATAGGPARGGVLVLRGAPGVGKTSLLAEIHRMARDRCTVLTARGGETLTQVPFHLTRQLLQPALDGYGPNGVHHLFGDHFDLVAPALGLAPPPAPSAAPVDPQGVRDGLVRLLDRLADGLRDRPPVLLVDDAHWADTETLTWLDAFTRTRQDHGLPVLVVLAHRPLSGEADDRADGTDSLAAMADRALLTLGLCALTREATAELAREALGDHADESFCQELWTVTAGNPYETVELLAKVRDRTLEPVAGTAGLLRGLAAGARGGGLVARLEALGSGPTRLAWAVAVLGADSTPDLLAQLTGMDARELTDHTERLRTARIVTAPPSPHPLAGHPLEFAHPLIGSAVYGSVPAGVRTALHGRAAWALTEAGHGPAAASRHLLEVHPDDDEDVVRRLRAAAVEHLAVGAPDAARRCLERALAEPPGPATYARVLYELGCASLLTAPAATVLHLRSALDLPGLDDTLRTDATYRLAQALAHNNQLQEAARAVAAEAARTPPGTGRRRLQAAHFMYEGFQAVEDDGPDRSRRLAELTAGFTGADNSERALVAVRGFDAMLRGEPADEVVRLCDLALADGRPARGLGWTDPTWGFEIPALTGIAYAFADRPDRAEALFTEAVRAFEISGWSGAHLAFAHALLGLVHRRRGDLPRAQHHLEEALRLADRVGEGLPVHWDTACLLVDTLLARGRTAEARSVADRHAFGPPWPGAIVLPDGPSVLGRLLLAEGRTEEAVRTLEEAAEALTTRGRHHVVWAPWPFDLARALAPVDPGRAAGIAAEALAHAERLGTPTALGEALRCSALFADPPEARDLLTRAVAHLAASPSRYEEARAHLDLARATGSPAALARAGTLAATCGADALAATAVTARASGHPPE</sequence>
<proteinExistence type="predicted"/>
<dbReference type="Proteomes" id="UP000315226">
    <property type="component" value="Unassembled WGS sequence"/>
</dbReference>
<protein>
    <recommendedName>
        <fullName evidence="3">AAA+ ATPase domain-containing protein</fullName>
    </recommendedName>
</protein>
<dbReference type="SMART" id="SM00382">
    <property type="entry name" value="AAA"/>
    <property type="match status" value="1"/>
</dbReference>
<dbReference type="InterPro" id="IPR011990">
    <property type="entry name" value="TPR-like_helical_dom_sf"/>
</dbReference>
<keyword evidence="5" id="KW-1185">Reference proteome</keyword>
<dbReference type="SUPFAM" id="SSF48452">
    <property type="entry name" value="TPR-like"/>
    <property type="match status" value="1"/>
</dbReference>
<feature type="domain" description="AAA+ ATPase" evidence="3">
    <location>
        <begin position="56"/>
        <end position="236"/>
    </location>
</feature>
<keyword evidence="1" id="KW-0547">Nucleotide-binding</keyword>
<dbReference type="InterPro" id="IPR003593">
    <property type="entry name" value="AAA+_ATPase"/>
</dbReference>